<dbReference type="Pfam" id="PF02743">
    <property type="entry name" value="dCache_1"/>
    <property type="match status" value="1"/>
</dbReference>
<dbReference type="GO" id="GO:0007165">
    <property type="term" value="P:signal transduction"/>
    <property type="evidence" value="ECO:0007669"/>
    <property type="project" value="UniProtKB-KW"/>
</dbReference>
<dbReference type="PROSITE" id="PS50885">
    <property type="entry name" value="HAMP"/>
    <property type="match status" value="1"/>
</dbReference>
<name>A0A5J5FTU7_9BACL</name>
<dbReference type="SUPFAM" id="SSF58104">
    <property type="entry name" value="Methyl-accepting chemotaxis protein (MCP) signaling domain"/>
    <property type="match status" value="1"/>
</dbReference>
<dbReference type="Gene3D" id="1.10.287.950">
    <property type="entry name" value="Methyl-accepting chemotaxis protein"/>
    <property type="match status" value="1"/>
</dbReference>
<evidence type="ECO:0000259" key="12">
    <source>
        <dbReference type="PROSITE" id="PS50111"/>
    </source>
</evidence>
<dbReference type="InterPro" id="IPR004089">
    <property type="entry name" value="MCPsignal_dom"/>
</dbReference>
<sequence length="726" mass="78283">MVQQRMNSEQIEAENENRTGRKRRKREDKLTRPEGTQRSSLSASGLVRRYRNMGLRSKLFMSVIASTLLIFLVVAVIIYSNARRTIIDNLDRSLGYEKAAIASKVAEMLQPAESSVELLGANAFLRDFIGQVSSTDSVKAVPGYDDVVRTLNLIKENNDNLLNVYIGLDQAGKLISQDEFEPPADYVLKERGWYSGALKNNRLTVTDPYVDAGTGKLVVSVSAPILDNTGKAIGAAGADIAIDQVIGMLGAFNYEGSGFAVMIDRKGNFIYHPDEANILNRNVADLGKDWSALGNKLMQWGSQVTKTTLDGRSSYVSYAPAVENQWEVALIVPASDAEKELRTFQKIFGFSIIGFIVLLGAVLYAVSASMLKQIPALASAFRTAMDGDLSVRADEKAKGEIGVLTRGFNELLSAQQGLIGEILAGSRRISESVNETERNAAELNDGINDVSATTEELSAGLEETAASMQELNASTVEIESAVGTIAAKADSGAEAAKAISGRAERLREEAIRSREEAQQIYGQGQEKLRSAIEHSRSITEIEKLAAAILEIASQTNLLSLNASIEAARAGEAGRGFAVVAEEIRHLADSSRETVNEIREVTGRVIAAVQSLVEGAEEILGFVDRKVLSDYDNMEVTGTRYTEDARYVEELVTDFSATSAQLLASIRNMLTAISETAVATSEGAEGAGNIAAQAEAIIARSGGIVAEMEDIKRNTARLLGTVSRFKA</sequence>
<dbReference type="InterPro" id="IPR033479">
    <property type="entry name" value="dCache_1"/>
</dbReference>
<accession>A0A5J5FTU7</accession>
<dbReference type="SMART" id="SM00304">
    <property type="entry name" value="HAMP"/>
    <property type="match status" value="2"/>
</dbReference>
<dbReference type="CDD" id="cd12912">
    <property type="entry name" value="PDC2_MCP_like"/>
    <property type="match status" value="1"/>
</dbReference>
<dbReference type="InterPro" id="IPR003660">
    <property type="entry name" value="HAMP_dom"/>
</dbReference>
<dbReference type="PANTHER" id="PTHR32089">
    <property type="entry name" value="METHYL-ACCEPTING CHEMOTAXIS PROTEIN MCPB"/>
    <property type="match status" value="1"/>
</dbReference>
<evidence type="ECO:0000256" key="6">
    <source>
        <dbReference type="ARBA" id="ARBA00023136"/>
    </source>
</evidence>
<evidence type="ECO:0000256" key="8">
    <source>
        <dbReference type="ARBA" id="ARBA00029447"/>
    </source>
</evidence>
<keyword evidence="7 9" id="KW-0807">Transducer</keyword>
<dbReference type="CDD" id="cd12913">
    <property type="entry name" value="PDC1_MCP_like"/>
    <property type="match status" value="1"/>
</dbReference>
<organism evidence="14 15">
    <name type="scientific">Paenibacillus spiritus</name>
    <dbReference type="NCBI Taxonomy" id="2496557"/>
    <lineage>
        <taxon>Bacteria</taxon>
        <taxon>Bacillati</taxon>
        <taxon>Bacillota</taxon>
        <taxon>Bacilli</taxon>
        <taxon>Bacillales</taxon>
        <taxon>Paenibacillaceae</taxon>
        <taxon>Paenibacillus</taxon>
    </lineage>
</organism>
<dbReference type="PANTHER" id="PTHR32089:SF112">
    <property type="entry name" value="LYSOZYME-LIKE PROTEIN-RELATED"/>
    <property type="match status" value="1"/>
</dbReference>
<dbReference type="AlphaFoldDB" id="A0A5J5FTU7"/>
<keyword evidence="6 11" id="KW-0472">Membrane</keyword>
<feature type="transmembrane region" description="Helical" evidence="11">
    <location>
        <begin position="59"/>
        <end position="79"/>
    </location>
</feature>
<dbReference type="Proteomes" id="UP000367750">
    <property type="component" value="Unassembled WGS sequence"/>
</dbReference>
<evidence type="ECO:0000259" key="13">
    <source>
        <dbReference type="PROSITE" id="PS50885"/>
    </source>
</evidence>
<feature type="region of interest" description="Disordered" evidence="10">
    <location>
        <begin position="1"/>
        <end position="41"/>
    </location>
</feature>
<keyword evidence="2" id="KW-1003">Cell membrane</keyword>
<keyword evidence="4 11" id="KW-0812">Transmembrane</keyword>
<dbReference type="EMBL" id="VYKK01000031">
    <property type="protein sequence ID" value="KAA8996858.1"/>
    <property type="molecule type" value="Genomic_DNA"/>
</dbReference>
<comment type="similarity">
    <text evidence="8">Belongs to the methyl-accepting chemotaxis (MCP) protein family.</text>
</comment>
<evidence type="ECO:0000256" key="3">
    <source>
        <dbReference type="ARBA" id="ARBA00022500"/>
    </source>
</evidence>
<proteinExistence type="inferred from homology"/>
<evidence type="ECO:0000256" key="4">
    <source>
        <dbReference type="ARBA" id="ARBA00022692"/>
    </source>
</evidence>
<evidence type="ECO:0000256" key="7">
    <source>
        <dbReference type="ARBA" id="ARBA00023224"/>
    </source>
</evidence>
<dbReference type="Pfam" id="PF00015">
    <property type="entry name" value="MCPsignal"/>
    <property type="match status" value="1"/>
</dbReference>
<dbReference type="PROSITE" id="PS50111">
    <property type="entry name" value="CHEMOTAXIS_TRANSDUC_2"/>
    <property type="match status" value="1"/>
</dbReference>
<dbReference type="OrthoDB" id="9760371at2"/>
<protein>
    <submittedName>
        <fullName evidence="14">Methyl-accepting chemotaxis protein</fullName>
    </submittedName>
</protein>
<reference evidence="14 15" key="1">
    <citation type="submission" date="2019-09" db="EMBL/GenBank/DDBJ databases">
        <title>Bacillus ochoae sp. nov., Paenibacillus whitsoniae sp. nov., Paenibacillus spiritus sp. nov. Isolated from the Mars Exploration Rover during spacecraft assembly.</title>
        <authorList>
            <person name="Seuylemezian A."/>
            <person name="Vaishampayan P."/>
        </authorList>
    </citation>
    <scope>NUCLEOTIDE SEQUENCE [LARGE SCALE GENOMIC DNA]</scope>
    <source>
        <strain evidence="14 15">MER_111</strain>
    </source>
</reference>
<evidence type="ECO:0000256" key="1">
    <source>
        <dbReference type="ARBA" id="ARBA00004651"/>
    </source>
</evidence>
<keyword evidence="5 11" id="KW-1133">Transmembrane helix</keyword>
<evidence type="ECO:0000256" key="2">
    <source>
        <dbReference type="ARBA" id="ARBA00022475"/>
    </source>
</evidence>
<feature type="compositionally biased region" description="Polar residues" evidence="10">
    <location>
        <begin position="1"/>
        <end position="10"/>
    </location>
</feature>
<evidence type="ECO:0000256" key="5">
    <source>
        <dbReference type="ARBA" id="ARBA00022989"/>
    </source>
</evidence>
<feature type="domain" description="HAMP" evidence="13">
    <location>
        <begin position="368"/>
        <end position="420"/>
    </location>
</feature>
<dbReference type="GO" id="GO:0006935">
    <property type="term" value="P:chemotaxis"/>
    <property type="evidence" value="ECO:0007669"/>
    <property type="project" value="UniProtKB-KW"/>
</dbReference>
<dbReference type="InterPro" id="IPR029151">
    <property type="entry name" value="Sensor-like_sf"/>
</dbReference>
<dbReference type="SUPFAM" id="SSF103190">
    <property type="entry name" value="Sensory domain-like"/>
    <property type="match status" value="1"/>
</dbReference>
<dbReference type="GO" id="GO:0005886">
    <property type="term" value="C:plasma membrane"/>
    <property type="evidence" value="ECO:0007669"/>
    <property type="project" value="UniProtKB-SubCell"/>
</dbReference>
<keyword evidence="15" id="KW-1185">Reference proteome</keyword>
<gene>
    <name evidence="14" type="ORF">F4V43_18440</name>
</gene>
<keyword evidence="3" id="KW-0145">Chemotaxis</keyword>
<evidence type="ECO:0000256" key="11">
    <source>
        <dbReference type="SAM" id="Phobius"/>
    </source>
</evidence>
<dbReference type="SMART" id="SM00283">
    <property type="entry name" value="MA"/>
    <property type="match status" value="1"/>
</dbReference>
<evidence type="ECO:0000256" key="9">
    <source>
        <dbReference type="PROSITE-ProRule" id="PRU00284"/>
    </source>
</evidence>
<evidence type="ECO:0000313" key="15">
    <source>
        <dbReference type="Proteomes" id="UP000367750"/>
    </source>
</evidence>
<dbReference type="Gene3D" id="3.30.450.20">
    <property type="entry name" value="PAS domain"/>
    <property type="match status" value="2"/>
</dbReference>
<comment type="caution">
    <text evidence="14">The sequence shown here is derived from an EMBL/GenBank/DDBJ whole genome shotgun (WGS) entry which is preliminary data.</text>
</comment>
<evidence type="ECO:0000313" key="14">
    <source>
        <dbReference type="EMBL" id="KAA8996858.1"/>
    </source>
</evidence>
<dbReference type="CDD" id="cd06225">
    <property type="entry name" value="HAMP"/>
    <property type="match status" value="1"/>
</dbReference>
<feature type="transmembrane region" description="Helical" evidence="11">
    <location>
        <begin position="347"/>
        <end position="366"/>
    </location>
</feature>
<comment type="subcellular location">
    <subcellularLocation>
        <location evidence="1">Cell membrane</location>
        <topology evidence="1">Multi-pass membrane protein</topology>
    </subcellularLocation>
</comment>
<evidence type="ECO:0000256" key="10">
    <source>
        <dbReference type="SAM" id="MobiDB-lite"/>
    </source>
</evidence>
<feature type="domain" description="Methyl-accepting transducer" evidence="12">
    <location>
        <begin position="439"/>
        <end position="690"/>
    </location>
</feature>